<dbReference type="OrthoDB" id="6141723at2759"/>
<evidence type="ECO:0000313" key="3">
    <source>
        <dbReference type="Proteomes" id="UP001152320"/>
    </source>
</evidence>
<protein>
    <recommendedName>
        <fullName evidence="1">DUF6570 domain-containing protein</fullName>
    </recommendedName>
</protein>
<name>A0A9Q0Y898_HOLLE</name>
<evidence type="ECO:0000259" key="1">
    <source>
        <dbReference type="Pfam" id="PF20209"/>
    </source>
</evidence>
<dbReference type="InterPro" id="IPR046700">
    <property type="entry name" value="DUF6570"/>
</dbReference>
<keyword evidence="3" id="KW-1185">Reference proteome</keyword>
<organism evidence="2 3">
    <name type="scientific">Holothuria leucospilota</name>
    <name type="common">Black long sea cucumber</name>
    <name type="synonym">Mertensiothuria leucospilota</name>
    <dbReference type="NCBI Taxonomy" id="206669"/>
    <lineage>
        <taxon>Eukaryota</taxon>
        <taxon>Metazoa</taxon>
        <taxon>Echinodermata</taxon>
        <taxon>Eleutherozoa</taxon>
        <taxon>Echinozoa</taxon>
        <taxon>Holothuroidea</taxon>
        <taxon>Aspidochirotacea</taxon>
        <taxon>Aspidochirotida</taxon>
        <taxon>Holothuriidae</taxon>
        <taxon>Holothuria</taxon>
    </lineage>
</organism>
<reference evidence="2" key="1">
    <citation type="submission" date="2021-10" db="EMBL/GenBank/DDBJ databases">
        <title>Tropical sea cucumber genome reveals ecological adaptation and Cuvierian tubules defense mechanism.</title>
        <authorList>
            <person name="Chen T."/>
        </authorList>
    </citation>
    <scope>NUCLEOTIDE SEQUENCE</scope>
    <source>
        <strain evidence="2">Nanhai2018</strain>
        <tissue evidence="2">Muscle</tissue>
    </source>
</reference>
<feature type="domain" description="DUF6570" evidence="1">
    <location>
        <begin position="245"/>
        <end position="367"/>
    </location>
</feature>
<gene>
    <name evidence="2" type="ORF">HOLleu_45264</name>
</gene>
<proteinExistence type="predicted"/>
<sequence>MLLHNYCLRKCLSCEDAQKIYFPPNIIYFSVYYSIKVLKTQQVTFLSSDLQHLFATSKWWILTYKKHCVSLLYNGAIHVFDPYCHKDPNLKSGSYVVSLKNIQEFNMFMCGLLSTIFQDFSASDICYLHCVNILQPKILDGINIEWCNVTPDVTMPLVYDSYKSIENQSNDALKDLIDVFHKAVQQGPVYICSCCEQLWFKRSVENVKTVSSKIVAHLQWCITNILSFDNEKYLCTTCIRNLKQGDKPLLATSNNLSFGNIPPALVDLYPLEERLVAARIPFMQIRALPCGDQLKLKGSVVNVPANVSTTISVLPRTLNEAEIITLRLKRKLEFSHDYLFDNVRPFKVLEAAIWLVNNSPLYKAEKISLLDDYNPSNMFSNENCTGLSVSSPQHLDEIHCPNPQLPETNLDNQPDEEDNWTEIDSSNPSITGNLETLLDDQFPTTVLPKLVLSIAPGEGNHPLGIFKTNIQRSFHFPHYLVEMLDQ</sequence>
<accession>A0A9Q0Y898</accession>
<comment type="caution">
    <text evidence="2">The sequence shown here is derived from an EMBL/GenBank/DDBJ whole genome shotgun (WGS) entry which is preliminary data.</text>
</comment>
<dbReference type="Pfam" id="PF20209">
    <property type="entry name" value="DUF6570"/>
    <property type="match status" value="1"/>
</dbReference>
<dbReference type="AlphaFoldDB" id="A0A9Q0Y898"/>
<dbReference type="Proteomes" id="UP001152320">
    <property type="component" value="Unassembled WGS sequence"/>
</dbReference>
<dbReference type="EMBL" id="JAIZAY010002253">
    <property type="protein sequence ID" value="KAJ8017378.1"/>
    <property type="molecule type" value="Genomic_DNA"/>
</dbReference>
<evidence type="ECO:0000313" key="2">
    <source>
        <dbReference type="EMBL" id="KAJ8017378.1"/>
    </source>
</evidence>